<dbReference type="Proteomes" id="UP001162162">
    <property type="component" value="Unassembled WGS sequence"/>
</dbReference>
<name>A0AAV8XP98_9CUCU</name>
<comment type="caution">
    <text evidence="2">The sequence shown here is derived from an EMBL/GenBank/DDBJ whole genome shotgun (WGS) entry which is preliminary data.</text>
</comment>
<dbReference type="EMBL" id="JAPWTK010000448">
    <property type="protein sequence ID" value="KAJ8940171.1"/>
    <property type="molecule type" value="Genomic_DNA"/>
</dbReference>
<dbReference type="Pfam" id="PF10217">
    <property type="entry name" value="DUF2039"/>
    <property type="match status" value="1"/>
</dbReference>
<organism evidence="2 3">
    <name type="scientific">Aromia moschata</name>
    <dbReference type="NCBI Taxonomy" id="1265417"/>
    <lineage>
        <taxon>Eukaryota</taxon>
        <taxon>Metazoa</taxon>
        <taxon>Ecdysozoa</taxon>
        <taxon>Arthropoda</taxon>
        <taxon>Hexapoda</taxon>
        <taxon>Insecta</taxon>
        <taxon>Pterygota</taxon>
        <taxon>Neoptera</taxon>
        <taxon>Endopterygota</taxon>
        <taxon>Coleoptera</taxon>
        <taxon>Polyphaga</taxon>
        <taxon>Cucujiformia</taxon>
        <taxon>Chrysomeloidea</taxon>
        <taxon>Cerambycidae</taxon>
        <taxon>Cerambycinae</taxon>
        <taxon>Callichromatini</taxon>
        <taxon>Aromia</taxon>
    </lineage>
</organism>
<sequence length="140" mass="16173">MSSQKGNMSRSRPQKYKNKTAFKNNLHDTSGRTKFINSLQVSNVCVRCRDIIEWKIKYKKYKPLTQPRKCVKCDQKTVKQAYHVMCVECGNRLGVCTKCCQSKEVIKTAPNEQEQVKMDNEMKALLESLPKGKDEHSLDI</sequence>
<dbReference type="AlphaFoldDB" id="A0AAV8XP98"/>
<evidence type="ECO:0000313" key="3">
    <source>
        <dbReference type="Proteomes" id="UP001162162"/>
    </source>
</evidence>
<dbReference type="PANTHER" id="PTHR22876">
    <property type="entry name" value="ZGC:101016"/>
    <property type="match status" value="1"/>
</dbReference>
<evidence type="ECO:0000256" key="1">
    <source>
        <dbReference type="SAM" id="MobiDB-lite"/>
    </source>
</evidence>
<dbReference type="PANTHER" id="PTHR22876:SF5">
    <property type="entry name" value="CHROMOSOME 9 OPEN READING FRAME 85"/>
    <property type="match status" value="1"/>
</dbReference>
<gene>
    <name evidence="2" type="ORF">NQ318_019380</name>
</gene>
<feature type="region of interest" description="Disordered" evidence="1">
    <location>
        <begin position="1"/>
        <end position="27"/>
    </location>
</feature>
<reference evidence="2" key="1">
    <citation type="journal article" date="2023" name="Insect Mol. Biol.">
        <title>Genome sequencing provides insights into the evolution of gene families encoding plant cell wall-degrading enzymes in longhorned beetles.</title>
        <authorList>
            <person name="Shin N.R."/>
            <person name="Okamura Y."/>
            <person name="Kirsch R."/>
            <person name="Pauchet Y."/>
        </authorList>
    </citation>
    <scope>NUCLEOTIDE SEQUENCE</scope>
    <source>
        <strain evidence="2">AMC_N1</strain>
    </source>
</reference>
<dbReference type="InterPro" id="IPR019351">
    <property type="entry name" value="DUF2039"/>
</dbReference>
<feature type="compositionally biased region" description="Polar residues" evidence="1">
    <location>
        <begin position="1"/>
        <end position="11"/>
    </location>
</feature>
<keyword evidence="3" id="KW-1185">Reference proteome</keyword>
<evidence type="ECO:0000313" key="2">
    <source>
        <dbReference type="EMBL" id="KAJ8940171.1"/>
    </source>
</evidence>
<accession>A0AAV8XP98</accession>
<protein>
    <submittedName>
        <fullName evidence="2">Uncharacterized protein</fullName>
    </submittedName>
</protein>
<proteinExistence type="predicted"/>